<dbReference type="InterPro" id="IPR046960">
    <property type="entry name" value="PPR_At4g14850-like_plant"/>
</dbReference>
<proteinExistence type="predicted"/>
<dbReference type="Proteomes" id="UP000265520">
    <property type="component" value="Unassembled WGS sequence"/>
</dbReference>
<name>A0A392MPH2_9FABA</name>
<evidence type="ECO:0000256" key="1">
    <source>
        <dbReference type="PROSITE-ProRule" id="PRU00708"/>
    </source>
</evidence>
<evidence type="ECO:0000313" key="3">
    <source>
        <dbReference type="Proteomes" id="UP000265520"/>
    </source>
</evidence>
<reference evidence="2 3" key="1">
    <citation type="journal article" date="2018" name="Front. Plant Sci.">
        <title>Red Clover (Trifolium pratense) and Zigzag Clover (T. medium) - A Picture of Genomic Similarities and Differences.</title>
        <authorList>
            <person name="Dluhosova J."/>
            <person name="Istvanek J."/>
            <person name="Nedelnik J."/>
            <person name="Repkova J."/>
        </authorList>
    </citation>
    <scope>NUCLEOTIDE SEQUENCE [LARGE SCALE GENOMIC DNA]</scope>
    <source>
        <strain evidence="3">cv. 10/8</strain>
        <tissue evidence="2">Leaf</tissue>
    </source>
</reference>
<dbReference type="EMBL" id="LXQA010015806">
    <property type="protein sequence ID" value="MCH89271.1"/>
    <property type="molecule type" value="Genomic_DNA"/>
</dbReference>
<evidence type="ECO:0000313" key="2">
    <source>
        <dbReference type="EMBL" id="MCH89271.1"/>
    </source>
</evidence>
<dbReference type="GO" id="GO:0009451">
    <property type="term" value="P:RNA modification"/>
    <property type="evidence" value="ECO:0007669"/>
    <property type="project" value="InterPro"/>
</dbReference>
<organism evidence="2 3">
    <name type="scientific">Trifolium medium</name>
    <dbReference type="NCBI Taxonomy" id="97028"/>
    <lineage>
        <taxon>Eukaryota</taxon>
        <taxon>Viridiplantae</taxon>
        <taxon>Streptophyta</taxon>
        <taxon>Embryophyta</taxon>
        <taxon>Tracheophyta</taxon>
        <taxon>Spermatophyta</taxon>
        <taxon>Magnoliopsida</taxon>
        <taxon>eudicotyledons</taxon>
        <taxon>Gunneridae</taxon>
        <taxon>Pentapetalae</taxon>
        <taxon>rosids</taxon>
        <taxon>fabids</taxon>
        <taxon>Fabales</taxon>
        <taxon>Fabaceae</taxon>
        <taxon>Papilionoideae</taxon>
        <taxon>50 kb inversion clade</taxon>
        <taxon>NPAAA clade</taxon>
        <taxon>Hologalegina</taxon>
        <taxon>IRL clade</taxon>
        <taxon>Trifolieae</taxon>
        <taxon>Trifolium</taxon>
    </lineage>
</organism>
<sequence length="129" mass="14842">MPIEPSAKVWGALLHGASIYGDVEMGKFACDHLFEIEPEQTGNYIIMANLYSRYGRWEEAGKIRERMEEIGLQKIRGSSWIETSGRLREFIAKDMSNEMSDEIYALLDGLLGLMREEGYILQEELDFEL</sequence>
<dbReference type="PANTHER" id="PTHR47926">
    <property type="entry name" value="PENTATRICOPEPTIDE REPEAT-CONTAINING PROTEIN"/>
    <property type="match status" value="1"/>
</dbReference>
<feature type="repeat" description="PPR" evidence="1">
    <location>
        <begin position="40"/>
        <end position="74"/>
    </location>
</feature>
<accession>A0A392MPH2</accession>
<comment type="caution">
    <text evidence="2">The sequence shown here is derived from an EMBL/GenBank/DDBJ whole genome shotgun (WGS) entry which is preliminary data.</text>
</comment>
<dbReference type="PROSITE" id="PS51375">
    <property type="entry name" value="PPR"/>
    <property type="match status" value="1"/>
</dbReference>
<dbReference type="AlphaFoldDB" id="A0A392MPH2"/>
<dbReference type="InterPro" id="IPR046848">
    <property type="entry name" value="E_motif"/>
</dbReference>
<dbReference type="Pfam" id="PF20431">
    <property type="entry name" value="E_motif"/>
    <property type="match status" value="1"/>
</dbReference>
<gene>
    <name evidence="2" type="ORF">A2U01_0010165</name>
</gene>
<dbReference type="PANTHER" id="PTHR47926:SF472">
    <property type="entry name" value="REPEAT (PPR) SUPERFAMILY PROTEIN, PUTATIVE-RELATED"/>
    <property type="match status" value="1"/>
</dbReference>
<dbReference type="GO" id="GO:0003723">
    <property type="term" value="F:RNA binding"/>
    <property type="evidence" value="ECO:0007669"/>
    <property type="project" value="InterPro"/>
</dbReference>
<protein>
    <submittedName>
        <fullName evidence="2">Pentatricopeptide repeat-containing protein</fullName>
    </submittedName>
</protein>
<dbReference type="InterPro" id="IPR002885">
    <property type="entry name" value="PPR_rpt"/>
</dbReference>
<keyword evidence="3" id="KW-1185">Reference proteome</keyword>